<proteinExistence type="predicted"/>
<feature type="chain" id="PRO_5042534929" description="Extracellular membrane protein CFEM domain-containing protein" evidence="3">
    <location>
        <begin position="23"/>
        <end position="245"/>
    </location>
</feature>
<reference evidence="4" key="1">
    <citation type="journal article" date="2023" name="Mol. Phylogenet. Evol.">
        <title>Genome-scale phylogeny and comparative genomics of the fungal order Sordariales.</title>
        <authorList>
            <person name="Hensen N."/>
            <person name="Bonometti L."/>
            <person name="Westerberg I."/>
            <person name="Brannstrom I.O."/>
            <person name="Guillou S."/>
            <person name="Cros-Aarteil S."/>
            <person name="Calhoun S."/>
            <person name="Haridas S."/>
            <person name="Kuo A."/>
            <person name="Mondo S."/>
            <person name="Pangilinan J."/>
            <person name="Riley R."/>
            <person name="LaButti K."/>
            <person name="Andreopoulos B."/>
            <person name="Lipzen A."/>
            <person name="Chen C."/>
            <person name="Yan M."/>
            <person name="Daum C."/>
            <person name="Ng V."/>
            <person name="Clum A."/>
            <person name="Steindorff A."/>
            <person name="Ohm R.A."/>
            <person name="Martin F."/>
            <person name="Silar P."/>
            <person name="Natvig D.O."/>
            <person name="Lalanne C."/>
            <person name="Gautier V."/>
            <person name="Ament-Velasquez S.L."/>
            <person name="Kruys A."/>
            <person name="Hutchinson M.I."/>
            <person name="Powell A.J."/>
            <person name="Barry K."/>
            <person name="Miller A.N."/>
            <person name="Grigoriev I.V."/>
            <person name="Debuchy R."/>
            <person name="Gladieux P."/>
            <person name="Hiltunen Thoren M."/>
            <person name="Johannesson H."/>
        </authorList>
    </citation>
    <scope>NUCLEOTIDE SEQUENCE</scope>
    <source>
        <strain evidence="4">CBS 955.72</strain>
    </source>
</reference>
<feature type="transmembrane region" description="Helical" evidence="2">
    <location>
        <begin position="151"/>
        <end position="172"/>
    </location>
</feature>
<name>A0AAJ0H5V0_9PEZI</name>
<dbReference type="EMBL" id="JAUIQD010000009">
    <property type="protein sequence ID" value="KAK3339838.1"/>
    <property type="molecule type" value="Genomic_DNA"/>
</dbReference>
<keyword evidence="3" id="KW-0732">Signal</keyword>
<gene>
    <name evidence="4" type="ORF">B0T25DRAFT_363985</name>
</gene>
<feature type="region of interest" description="Disordered" evidence="1">
    <location>
        <begin position="85"/>
        <end position="145"/>
    </location>
</feature>
<reference evidence="4" key="2">
    <citation type="submission" date="2023-06" db="EMBL/GenBank/DDBJ databases">
        <authorList>
            <consortium name="Lawrence Berkeley National Laboratory"/>
            <person name="Haridas S."/>
            <person name="Hensen N."/>
            <person name="Bonometti L."/>
            <person name="Westerberg I."/>
            <person name="Brannstrom I.O."/>
            <person name="Guillou S."/>
            <person name="Cros-Aarteil S."/>
            <person name="Calhoun S."/>
            <person name="Kuo A."/>
            <person name="Mondo S."/>
            <person name="Pangilinan J."/>
            <person name="Riley R."/>
            <person name="Labutti K."/>
            <person name="Andreopoulos B."/>
            <person name="Lipzen A."/>
            <person name="Chen C."/>
            <person name="Yanf M."/>
            <person name="Daum C."/>
            <person name="Ng V."/>
            <person name="Clum A."/>
            <person name="Steindorff A."/>
            <person name="Ohm R."/>
            <person name="Martin F."/>
            <person name="Silar P."/>
            <person name="Natvig D."/>
            <person name="Lalanne C."/>
            <person name="Gautier V."/>
            <person name="Ament-Velasquez S.L."/>
            <person name="Kruys A."/>
            <person name="Hutchinson M.I."/>
            <person name="Powell A.J."/>
            <person name="Barry K."/>
            <person name="Miller A.N."/>
            <person name="Grigoriev I.V."/>
            <person name="Debuchy R."/>
            <person name="Gladieux P."/>
            <person name="Thoren M.H."/>
            <person name="Johannesson H."/>
        </authorList>
    </citation>
    <scope>NUCLEOTIDE SEQUENCE</scope>
    <source>
        <strain evidence="4">CBS 955.72</strain>
    </source>
</reference>
<evidence type="ECO:0000256" key="2">
    <source>
        <dbReference type="SAM" id="Phobius"/>
    </source>
</evidence>
<keyword evidence="2" id="KW-1133">Transmembrane helix</keyword>
<evidence type="ECO:0000256" key="1">
    <source>
        <dbReference type="SAM" id="MobiDB-lite"/>
    </source>
</evidence>
<dbReference type="Proteomes" id="UP001275084">
    <property type="component" value="Unassembled WGS sequence"/>
</dbReference>
<feature type="region of interest" description="Disordered" evidence="1">
    <location>
        <begin position="205"/>
        <end position="245"/>
    </location>
</feature>
<organism evidence="4 5">
    <name type="scientific">Lasiosphaeria hispida</name>
    <dbReference type="NCBI Taxonomy" id="260671"/>
    <lineage>
        <taxon>Eukaryota</taxon>
        <taxon>Fungi</taxon>
        <taxon>Dikarya</taxon>
        <taxon>Ascomycota</taxon>
        <taxon>Pezizomycotina</taxon>
        <taxon>Sordariomycetes</taxon>
        <taxon>Sordariomycetidae</taxon>
        <taxon>Sordariales</taxon>
        <taxon>Lasiosphaeriaceae</taxon>
        <taxon>Lasiosphaeria</taxon>
    </lineage>
</organism>
<feature type="compositionally biased region" description="Pro residues" evidence="1">
    <location>
        <begin position="234"/>
        <end position="245"/>
    </location>
</feature>
<feature type="compositionally biased region" description="Low complexity" evidence="1">
    <location>
        <begin position="100"/>
        <end position="145"/>
    </location>
</feature>
<evidence type="ECO:0000313" key="4">
    <source>
        <dbReference type="EMBL" id="KAK3339838.1"/>
    </source>
</evidence>
<accession>A0AAJ0H5V0</accession>
<dbReference type="AlphaFoldDB" id="A0AAJ0H5V0"/>
<feature type="signal peptide" evidence="3">
    <location>
        <begin position="1"/>
        <end position="22"/>
    </location>
</feature>
<comment type="caution">
    <text evidence="4">The sequence shown here is derived from an EMBL/GenBank/DDBJ whole genome shotgun (WGS) entry which is preliminary data.</text>
</comment>
<keyword evidence="2" id="KW-0472">Membrane</keyword>
<keyword evidence="2" id="KW-0812">Transmembrane</keyword>
<protein>
    <recommendedName>
        <fullName evidence="6">Extracellular membrane protein CFEM domain-containing protein</fullName>
    </recommendedName>
</protein>
<evidence type="ECO:0000313" key="5">
    <source>
        <dbReference type="Proteomes" id="UP001275084"/>
    </source>
</evidence>
<keyword evidence="5" id="KW-1185">Reference proteome</keyword>
<evidence type="ECO:0000256" key="3">
    <source>
        <dbReference type="SAM" id="SignalP"/>
    </source>
</evidence>
<sequence length="245" mass="25427">MTRAILIVALAVAAFSAAQTDCEDICMPKLIAAVKCSTYDCACFAFDEPEYVACLQVECGRGYDSVRAAQVMGCSIYDVTLSPNPPAATPTSPVQASPSTTLGSGNENENGNGNGSGSDSSGSGDTTRTGSVSGSGSSNETSKSGLSTGELIGIIIGGVSAVATIVGVWVAVNRRKKDRKGSASTPSSGYYQQIGVQQVVLPTNNFPTPFPPVNPNMYQPPHSNAQPMPMHYPQGPPPKYEQPQK</sequence>
<evidence type="ECO:0008006" key="6">
    <source>
        <dbReference type="Google" id="ProtNLM"/>
    </source>
</evidence>